<comment type="caution">
    <text evidence="2">The sequence shown here is derived from an EMBL/GenBank/DDBJ whole genome shotgun (WGS) entry which is preliminary data.</text>
</comment>
<proteinExistence type="predicted"/>
<feature type="compositionally biased region" description="Basic and acidic residues" evidence="1">
    <location>
        <begin position="10"/>
        <end position="20"/>
    </location>
</feature>
<keyword evidence="3" id="KW-1185">Reference proteome</keyword>
<name>A0ABV0SJ90_9TELE</name>
<sequence length="82" mass="9190">MIGLLSSERNLARQEEDQTKQTKYQAEVHGCNTAQEPCGRRVIGISYSQAASPSPFSRPSPVLFFRGSPCYELQLCWLQQAV</sequence>
<dbReference type="Proteomes" id="UP001482620">
    <property type="component" value="Unassembled WGS sequence"/>
</dbReference>
<reference evidence="2 3" key="1">
    <citation type="submission" date="2021-06" db="EMBL/GenBank/DDBJ databases">
        <authorList>
            <person name="Palmer J.M."/>
        </authorList>
    </citation>
    <scope>NUCLEOTIDE SEQUENCE [LARGE SCALE GENOMIC DNA]</scope>
    <source>
        <strain evidence="3">if_2019</strain>
        <tissue evidence="2">Muscle</tissue>
    </source>
</reference>
<protein>
    <submittedName>
        <fullName evidence="2">Uncharacterized protein</fullName>
    </submittedName>
</protein>
<organism evidence="2 3">
    <name type="scientific">Ilyodon furcidens</name>
    <name type="common">goldbreast splitfin</name>
    <dbReference type="NCBI Taxonomy" id="33524"/>
    <lineage>
        <taxon>Eukaryota</taxon>
        <taxon>Metazoa</taxon>
        <taxon>Chordata</taxon>
        <taxon>Craniata</taxon>
        <taxon>Vertebrata</taxon>
        <taxon>Euteleostomi</taxon>
        <taxon>Actinopterygii</taxon>
        <taxon>Neopterygii</taxon>
        <taxon>Teleostei</taxon>
        <taxon>Neoteleostei</taxon>
        <taxon>Acanthomorphata</taxon>
        <taxon>Ovalentaria</taxon>
        <taxon>Atherinomorphae</taxon>
        <taxon>Cyprinodontiformes</taxon>
        <taxon>Goodeidae</taxon>
        <taxon>Ilyodon</taxon>
    </lineage>
</organism>
<gene>
    <name evidence="2" type="ORF">ILYODFUR_007329</name>
</gene>
<evidence type="ECO:0000313" key="2">
    <source>
        <dbReference type="EMBL" id="MEQ2220635.1"/>
    </source>
</evidence>
<feature type="region of interest" description="Disordered" evidence="1">
    <location>
        <begin position="1"/>
        <end position="28"/>
    </location>
</feature>
<evidence type="ECO:0000256" key="1">
    <source>
        <dbReference type="SAM" id="MobiDB-lite"/>
    </source>
</evidence>
<accession>A0ABV0SJ90</accession>
<dbReference type="EMBL" id="JAHRIQ010000470">
    <property type="protein sequence ID" value="MEQ2220635.1"/>
    <property type="molecule type" value="Genomic_DNA"/>
</dbReference>
<evidence type="ECO:0000313" key="3">
    <source>
        <dbReference type="Proteomes" id="UP001482620"/>
    </source>
</evidence>